<evidence type="ECO:0000313" key="3">
    <source>
        <dbReference type="Proteomes" id="UP000815325"/>
    </source>
</evidence>
<organism evidence="2 3">
    <name type="scientific">Dunaliella salina</name>
    <name type="common">Green alga</name>
    <name type="synonym">Protococcus salinus</name>
    <dbReference type="NCBI Taxonomy" id="3046"/>
    <lineage>
        <taxon>Eukaryota</taxon>
        <taxon>Viridiplantae</taxon>
        <taxon>Chlorophyta</taxon>
        <taxon>core chlorophytes</taxon>
        <taxon>Chlorophyceae</taxon>
        <taxon>CS clade</taxon>
        <taxon>Chlamydomonadales</taxon>
        <taxon>Dunaliellaceae</taxon>
        <taxon>Dunaliella</taxon>
    </lineage>
</organism>
<feature type="region of interest" description="Disordered" evidence="1">
    <location>
        <begin position="1"/>
        <end position="49"/>
    </location>
</feature>
<reference evidence="2" key="1">
    <citation type="submission" date="2017-08" db="EMBL/GenBank/DDBJ databases">
        <authorList>
            <person name="Polle J.E."/>
            <person name="Barry K."/>
            <person name="Cushman J."/>
            <person name="Schmutz J."/>
            <person name="Tran D."/>
            <person name="Hathwaick L.T."/>
            <person name="Yim W.C."/>
            <person name="Jenkins J."/>
            <person name="Mckie-Krisberg Z.M."/>
            <person name="Prochnik S."/>
            <person name="Lindquist E."/>
            <person name="Dockter R.B."/>
            <person name="Adam C."/>
            <person name="Molina H."/>
            <person name="Bunkerborg J."/>
            <person name="Jin E."/>
            <person name="Buchheim M."/>
            <person name="Magnuson J."/>
        </authorList>
    </citation>
    <scope>NUCLEOTIDE SEQUENCE</scope>
    <source>
        <strain evidence="2">CCAP 19/18</strain>
    </source>
</reference>
<comment type="caution">
    <text evidence="2">The sequence shown here is derived from an EMBL/GenBank/DDBJ whole genome shotgun (WGS) entry which is preliminary data.</text>
</comment>
<accession>A0ABZ3KBI0</accession>
<feature type="compositionally biased region" description="Polar residues" evidence="1">
    <location>
        <begin position="93"/>
        <end position="117"/>
    </location>
</feature>
<sequence>MQQMQQQLADLQMGQTRPPAHPAWNNARPPPAQQPPASTPPTSSSYHNNLPYCPRCNLHHLRQCAPPSSWPPRPAPNAPAPAQPQYRPPAPNQNTRPPGNRQQPANAPSAHITTQDQDAPPSFPPCYYTTPATPNALVTTCALFPIPEE</sequence>
<evidence type="ECO:0000313" key="2">
    <source>
        <dbReference type="EMBL" id="KAF5826528.1"/>
    </source>
</evidence>
<feature type="compositionally biased region" description="Low complexity" evidence="1">
    <location>
        <begin position="1"/>
        <end position="27"/>
    </location>
</feature>
<feature type="compositionally biased region" description="Pro residues" evidence="1">
    <location>
        <begin position="68"/>
        <end position="91"/>
    </location>
</feature>
<dbReference type="Proteomes" id="UP000815325">
    <property type="component" value="Unassembled WGS sequence"/>
</dbReference>
<name>A0ABZ3KBI0_DUNSA</name>
<feature type="compositionally biased region" description="Pro residues" evidence="1">
    <location>
        <begin position="28"/>
        <end position="39"/>
    </location>
</feature>
<gene>
    <name evidence="2" type="ORF">DUNSADRAFT_2822</name>
</gene>
<evidence type="ECO:0000256" key="1">
    <source>
        <dbReference type="SAM" id="MobiDB-lite"/>
    </source>
</evidence>
<proteinExistence type="predicted"/>
<feature type="region of interest" description="Disordered" evidence="1">
    <location>
        <begin position="63"/>
        <end position="129"/>
    </location>
</feature>
<dbReference type="EMBL" id="MU070857">
    <property type="protein sequence ID" value="KAF5826528.1"/>
    <property type="molecule type" value="Genomic_DNA"/>
</dbReference>
<protein>
    <recommendedName>
        <fullName evidence="4">Encoded protein</fullName>
    </recommendedName>
</protein>
<evidence type="ECO:0008006" key="4">
    <source>
        <dbReference type="Google" id="ProtNLM"/>
    </source>
</evidence>
<keyword evidence="3" id="KW-1185">Reference proteome</keyword>